<proteinExistence type="predicted"/>
<dbReference type="RefSeq" id="WP_238273965.1">
    <property type="nucleotide sequence ID" value="NZ_BPQR01000010.1"/>
</dbReference>
<gene>
    <name evidence="1" type="ORF">AOPFMNJM_0572</name>
</gene>
<dbReference type="EMBL" id="BPQR01000010">
    <property type="protein sequence ID" value="GJE05274.1"/>
    <property type="molecule type" value="Genomic_DNA"/>
</dbReference>
<reference evidence="1" key="1">
    <citation type="journal article" date="2021" name="Front. Microbiol.">
        <title>Comprehensive Comparative Genomics and Phenotyping of Methylobacterium Species.</title>
        <authorList>
            <person name="Alessa O."/>
            <person name="Ogura Y."/>
            <person name="Fujitani Y."/>
            <person name="Takami H."/>
            <person name="Hayashi T."/>
            <person name="Sahin N."/>
            <person name="Tani A."/>
        </authorList>
    </citation>
    <scope>NUCLEOTIDE SEQUENCE</scope>
    <source>
        <strain evidence="1">LMG 23639</strain>
    </source>
</reference>
<name>A0ABQ4SU21_9HYPH</name>
<evidence type="ECO:0000313" key="2">
    <source>
        <dbReference type="Proteomes" id="UP001055102"/>
    </source>
</evidence>
<organism evidence="1 2">
    <name type="scientific">Methylobacterium jeotgali</name>
    <dbReference type="NCBI Taxonomy" id="381630"/>
    <lineage>
        <taxon>Bacteria</taxon>
        <taxon>Pseudomonadati</taxon>
        <taxon>Pseudomonadota</taxon>
        <taxon>Alphaproteobacteria</taxon>
        <taxon>Hyphomicrobiales</taxon>
        <taxon>Methylobacteriaceae</taxon>
        <taxon>Methylobacterium</taxon>
    </lineage>
</organism>
<comment type="caution">
    <text evidence="1">The sequence shown here is derived from an EMBL/GenBank/DDBJ whole genome shotgun (WGS) entry which is preliminary data.</text>
</comment>
<sequence>MTTHIDIFIRREGDLDPAHHQVHDGITVETLKIDLANGREVIGLFLFEEDADEPLPDHHQIRHHGKPHFLHHSRCRHVHVVVRYAGRPVERAFGPGSTLTRIKDWAERQFEIDAVDAAELSLQLHGTNDRPDEATHVGSLAKCPDCRVVFDLLPSTRVNGSI</sequence>
<keyword evidence="2" id="KW-1185">Reference proteome</keyword>
<protein>
    <submittedName>
        <fullName evidence="1">Uncharacterized protein</fullName>
    </submittedName>
</protein>
<dbReference type="Proteomes" id="UP001055102">
    <property type="component" value="Unassembled WGS sequence"/>
</dbReference>
<accession>A0ABQ4SU21</accession>
<reference evidence="1" key="2">
    <citation type="submission" date="2021-08" db="EMBL/GenBank/DDBJ databases">
        <authorList>
            <person name="Tani A."/>
            <person name="Ola A."/>
            <person name="Ogura Y."/>
            <person name="Katsura K."/>
            <person name="Hayashi T."/>
        </authorList>
    </citation>
    <scope>NUCLEOTIDE SEQUENCE</scope>
    <source>
        <strain evidence="1">LMG 23639</strain>
    </source>
</reference>
<evidence type="ECO:0000313" key="1">
    <source>
        <dbReference type="EMBL" id="GJE05274.1"/>
    </source>
</evidence>